<accession>A0A8B8GRA7</accession>
<dbReference type="InterPro" id="IPR051918">
    <property type="entry name" value="STPP_CPPED1"/>
</dbReference>
<dbReference type="InterPro" id="IPR004843">
    <property type="entry name" value="Calcineurin-like_PHP"/>
</dbReference>
<dbReference type="Proteomes" id="UP000694846">
    <property type="component" value="Unplaced"/>
</dbReference>
<dbReference type="Pfam" id="PF00149">
    <property type="entry name" value="Metallophos"/>
    <property type="match status" value="1"/>
</dbReference>
<dbReference type="GeneID" id="112694520"/>
<protein>
    <submittedName>
        <fullName evidence="3">Serine/threonine-protein phosphatase CPPED1-like isoform X1</fullName>
    </submittedName>
</protein>
<dbReference type="Gene3D" id="3.60.21.10">
    <property type="match status" value="1"/>
</dbReference>
<dbReference type="OrthoDB" id="45007at2759"/>
<name>A0A8B8GRA7_9HEMI</name>
<reference evidence="3" key="1">
    <citation type="submission" date="2025-08" db="UniProtKB">
        <authorList>
            <consortium name="RefSeq"/>
        </authorList>
    </citation>
    <scope>IDENTIFICATION</scope>
    <source>
        <tissue evidence="3">Whole body</tissue>
    </source>
</reference>
<organism evidence="2 3">
    <name type="scientific">Sipha flava</name>
    <name type="common">yellow sugarcane aphid</name>
    <dbReference type="NCBI Taxonomy" id="143950"/>
    <lineage>
        <taxon>Eukaryota</taxon>
        <taxon>Metazoa</taxon>
        <taxon>Ecdysozoa</taxon>
        <taxon>Arthropoda</taxon>
        <taxon>Hexapoda</taxon>
        <taxon>Insecta</taxon>
        <taxon>Pterygota</taxon>
        <taxon>Neoptera</taxon>
        <taxon>Paraneoptera</taxon>
        <taxon>Hemiptera</taxon>
        <taxon>Sternorrhyncha</taxon>
        <taxon>Aphidomorpha</taxon>
        <taxon>Aphidoidea</taxon>
        <taxon>Aphididae</taxon>
        <taxon>Sipha</taxon>
    </lineage>
</organism>
<dbReference type="RefSeq" id="XP_025425799.1">
    <property type="nucleotide sequence ID" value="XM_025570014.1"/>
</dbReference>
<sequence length="234" mass="27303">MIINEVKMTENKVQTSKWKKHEIEENIGHEKYDNDIYQLQVNDFMKIFSNLHPSISLVCVCGNHDVGNIPDEKSIDQYRHNFGHDYFSFWCGGVLFLVLNSQYYTSCSNVKELSEKQDKWLTEKLNTHKGQRIIIFQHVPWFIDNIEDNKYFNIDTNLKQEMLEKMNSAGVSHVFCGHCHRNCNRYYKNLEIVTTNAIGATASEDPSGLRVVKVYENNVIHTYYPLDQLPETVG</sequence>
<dbReference type="PANTHER" id="PTHR43143">
    <property type="entry name" value="METALLOPHOSPHOESTERASE, CALCINEURIN SUPERFAMILY"/>
    <property type="match status" value="1"/>
</dbReference>
<dbReference type="AlphaFoldDB" id="A0A8B8GRA7"/>
<gene>
    <name evidence="3" type="primary">LOC112694520</name>
</gene>
<feature type="domain" description="Calcineurin-like phosphoesterase" evidence="1">
    <location>
        <begin position="44"/>
        <end position="181"/>
    </location>
</feature>
<dbReference type="GO" id="GO:0016787">
    <property type="term" value="F:hydrolase activity"/>
    <property type="evidence" value="ECO:0007669"/>
    <property type="project" value="InterPro"/>
</dbReference>
<dbReference type="SUPFAM" id="SSF56300">
    <property type="entry name" value="Metallo-dependent phosphatases"/>
    <property type="match status" value="1"/>
</dbReference>
<evidence type="ECO:0000313" key="3">
    <source>
        <dbReference type="RefSeq" id="XP_025425799.1"/>
    </source>
</evidence>
<evidence type="ECO:0000259" key="1">
    <source>
        <dbReference type="Pfam" id="PF00149"/>
    </source>
</evidence>
<keyword evidence="2" id="KW-1185">Reference proteome</keyword>
<dbReference type="InterPro" id="IPR029052">
    <property type="entry name" value="Metallo-depent_PP-like"/>
</dbReference>
<dbReference type="PANTHER" id="PTHR43143:SF1">
    <property type="entry name" value="SERINE_THREONINE-PROTEIN PHOSPHATASE CPPED1"/>
    <property type="match status" value="1"/>
</dbReference>
<evidence type="ECO:0000313" key="2">
    <source>
        <dbReference type="Proteomes" id="UP000694846"/>
    </source>
</evidence>
<proteinExistence type="predicted"/>